<dbReference type="Proteomes" id="UP000003573">
    <property type="component" value="Unassembled WGS sequence"/>
</dbReference>
<feature type="transmembrane region" description="Helical" evidence="1">
    <location>
        <begin position="31"/>
        <end position="48"/>
    </location>
</feature>
<name>G5JZ18_9STRE</name>
<comment type="caution">
    <text evidence="2">The sequence shown here is derived from an EMBL/GenBank/DDBJ whole genome shotgun (WGS) entry which is preliminary data.</text>
</comment>
<keyword evidence="1" id="KW-1133">Transmembrane helix</keyword>
<protein>
    <submittedName>
        <fullName evidence="2">Uncharacterized protein</fullName>
    </submittedName>
</protein>
<evidence type="ECO:0000313" key="2">
    <source>
        <dbReference type="EMBL" id="EHJ51827.1"/>
    </source>
</evidence>
<proteinExistence type="predicted"/>
<evidence type="ECO:0000256" key="1">
    <source>
        <dbReference type="SAM" id="Phobius"/>
    </source>
</evidence>
<gene>
    <name evidence="2" type="ORF">STRMA_0435</name>
</gene>
<accession>G5JZ18</accession>
<organism evidence="2 3">
    <name type="scientific">Streptococcus macacae NCTC 11558</name>
    <dbReference type="NCBI Taxonomy" id="764298"/>
    <lineage>
        <taxon>Bacteria</taxon>
        <taxon>Bacillati</taxon>
        <taxon>Bacillota</taxon>
        <taxon>Bacilli</taxon>
        <taxon>Lactobacillales</taxon>
        <taxon>Streptococcaceae</taxon>
        <taxon>Streptococcus</taxon>
    </lineage>
</organism>
<dbReference type="EMBL" id="AEUW02000001">
    <property type="protein sequence ID" value="EHJ51827.1"/>
    <property type="molecule type" value="Genomic_DNA"/>
</dbReference>
<reference evidence="2 3" key="1">
    <citation type="journal article" date="2014" name="Int. J. Syst. Evol. Microbiol.">
        <title>Phylogenomics and the dynamic genome evolution of the genus Streptococcus.</title>
        <authorList>
            <consortium name="The Broad Institute Genome Sequencing Platform"/>
            <person name="Richards V.P."/>
            <person name="Palmer S.R."/>
            <person name="Pavinski Bitar P.D."/>
            <person name="Qin X."/>
            <person name="Weinstock G.M."/>
            <person name="Highlander S.K."/>
            <person name="Town C.D."/>
            <person name="Burne R.A."/>
            <person name="Stanhope M.J."/>
        </authorList>
    </citation>
    <scope>NUCLEOTIDE SEQUENCE [LARGE SCALE GENOMIC DNA]</scope>
    <source>
        <strain evidence="2 3">NCTC 11558</strain>
    </source>
</reference>
<keyword evidence="1" id="KW-0812">Transmembrane</keyword>
<evidence type="ECO:0000313" key="3">
    <source>
        <dbReference type="Proteomes" id="UP000003573"/>
    </source>
</evidence>
<sequence length="49" mass="5475">MFDVLDESVAGFYFLILCENLFKLGQHQACSTLALPAVSFLVCFLLSMK</sequence>
<keyword evidence="3" id="KW-1185">Reference proteome</keyword>
<dbReference type="STRING" id="764298.STRMA_0435"/>
<keyword evidence="1" id="KW-0472">Membrane</keyword>
<dbReference type="AlphaFoldDB" id="G5JZ18"/>